<reference evidence="2" key="1">
    <citation type="journal article" date="2022" name="Mol. Ecol. Resour.">
        <title>The genomes of chicory, endive, great burdock and yacon provide insights into Asteraceae palaeo-polyploidization history and plant inulin production.</title>
        <authorList>
            <person name="Fan W."/>
            <person name="Wang S."/>
            <person name="Wang H."/>
            <person name="Wang A."/>
            <person name="Jiang F."/>
            <person name="Liu H."/>
            <person name="Zhao H."/>
            <person name="Xu D."/>
            <person name="Zhang Y."/>
        </authorList>
    </citation>
    <scope>NUCLEOTIDE SEQUENCE [LARGE SCALE GENOMIC DNA]</scope>
    <source>
        <strain evidence="2">cv. Yunnan</strain>
    </source>
</reference>
<protein>
    <submittedName>
        <fullName evidence="1">Uncharacterized protein</fullName>
    </submittedName>
</protein>
<dbReference type="Proteomes" id="UP001056120">
    <property type="component" value="Linkage Group LG21"/>
</dbReference>
<comment type="caution">
    <text evidence="1">The sequence shown here is derived from an EMBL/GenBank/DDBJ whole genome shotgun (WGS) entry which is preliminary data.</text>
</comment>
<accession>A0ACB9CDP8</accession>
<evidence type="ECO:0000313" key="1">
    <source>
        <dbReference type="EMBL" id="KAI3732320.1"/>
    </source>
</evidence>
<name>A0ACB9CDP8_9ASTR</name>
<dbReference type="EMBL" id="CM042038">
    <property type="protein sequence ID" value="KAI3732320.1"/>
    <property type="molecule type" value="Genomic_DNA"/>
</dbReference>
<keyword evidence="2" id="KW-1185">Reference proteome</keyword>
<proteinExistence type="predicted"/>
<evidence type="ECO:0000313" key="2">
    <source>
        <dbReference type="Proteomes" id="UP001056120"/>
    </source>
</evidence>
<sequence length="128" mass="13652">MVVRLGTKNGLMLGLLFSITRKLNFNAPPKTEITVLASPLSIDFINKVTGTKAKMQAGEGAMSVMGVQPMDISYTRHQNTSSGKQRTSITVLVICSLYGVHCIISVSLPNALLSTAGATPSYTTKYSV</sequence>
<reference evidence="1 2" key="2">
    <citation type="journal article" date="2022" name="Mol. Ecol. Resour.">
        <title>The genomes of chicory, endive, great burdock and yacon provide insights into Asteraceae paleo-polyploidization history and plant inulin production.</title>
        <authorList>
            <person name="Fan W."/>
            <person name="Wang S."/>
            <person name="Wang H."/>
            <person name="Wang A."/>
            <person name="Jiang F."/>
            <person name="Liu H."/>
            <person name="Zhao H."/>
            <person name="Xu D."/>
            <person name="Zhang Y."/>
        </authorList>
    </citation>
    <scope>NUCLEOTIDE SEQUENCE [LARGE SCALE GENOMIC DNA]</scope>
    <source>
        <strain evidence="2">cv. Yunnan</strain>
        <tissue evidence="1">Leaves</tissue>
    </source>
</reference>
<gene>
    <name evidence="1" type="ORF">L1987_63524</name>
</gene>
<organism evidence="1 2">
    <name type="scientific">Smallanthus sonchifolius</name>
    <dbReference type="NCBI Taxonomy" id="185202"/>
    <lineage>
        <taxon>Eukaryota</taxon>
        <taxon>Viridiplantae</taxon>
        <taxon>Streptophyta</taxon>
        <taxon>Embryophyta</taxon>
        <taxon>Tracheophyta</taxon>
        <taxon>Spermatophyta</taxon>
        <taxon>Magnoliopsida</taxon>
        <taxon>eudicotyledons</taxon>
        <taxon>Gunneridae</taxon>
        <taxon>Pentapetalae</taxon>
        <taxon>asterids</taxon>
        <taxon>campanulids</taxon>
        <taxon>Asterales</taxon>
        <taxon>Asteraceae</taxon>
        <taxon>Asteroideae</taxon>
        <taxon>Heliantheae alliance</taxon>
        <taxon>Millerieae</taxon>
        <taxon>Smallanthus</taxon>
    </lineage>
</organism>